<name>A0A0F9ELK4_9ZZZZ</name>
<evidence type="ECO:0000313" key="1">
    <source>
        <dbReference type="EMBL" id="KKL74919.1"/>
    </source>
</evidence>
<reference evidence="1" key="1">
    <citation type="journal article" date="2015" name="Nature">
        <title>Complex archaea that bridge the gap between prokaryotes and eukaryotes.</title>
        <authorList>
            <person name="Spang A."/>
            <person name="Saw J.H."/>
            <person name="Jorgensen S.L."/>
            <person name="Zaremba-Niedzwiedzka K."/>
            <person name="Martijn J."/>
            <person name="Lind A.E."/>
            <person name="van Eijk R."/>
            <person name="Schleper C."/>
            <person name="Guy L."/>
            <person name="Ettema T.J."/>
        </authorList>
    </citation>
    <scope>NUCLEOTIDE SEQUENCE</scope>
</reference>
<protein>
    <submittedName>
        <fullName evidence="1">Uncharacterized protein</fullName>
    </submittedName>
</protein>
<sequence>MTTKILTIKTIDNKGVANGIAELDSDGKLPEDQLPETVKRETHITLIPLSSEVTFSS</sequence>
<dbReference type="AlphaFoldDB" id="A0A0F9ELK4"/>
<proteinExistence type="predicted"/>
<gene>
    <name evidence="1" type="ORF">LCGC14_2060080</name>
</gene>
<dbReference type="EMBL" id="LAZR01024503">
    <property type="protein sequence ID" value="KKL74919.1"/>
    <property type="molecule type" value="Genomic_DNA"/>
</dbReference>
<organism evidence="1">
    <name type="scientific">marine sediment metagenome</name>
    <dbReference type="NCBI Taxonomy" id="412755"/>
    <lineage>
        <taxon>unclassified sequences</taxon>
        <taxon>metagenomes</taxon>
        <taxon>ecological metagenomes</taxon>
    </lineage>
</organism>
<comment type="caution">
    <text evidence="1">The sequence shown here is derived from an EMBL/GenBank/DDBJ whole genome shotgun (WGS) entry which is preliminary data.</text>
</comment>
<accession>A0A0F9ELK4</accession>